<accession>R6I873</accession>
<dbReference type="eggNOG" id="COG1086">
    <property type="taxonomic scope" value="Bacteria"/>
</dbReference>
<dbReference type="PANTHER" id="PTHR43318:SF1">
    <property type="entry name" value="POLYSACCHARIDE BIOSYNTHESIS PROTEIN EPSC-RELATED"/>
    <property type="match status" value="1"/>
</dbReference>
<comment type="caution">
    <text evidence="3">The sequence shown here is derived from an EMBL/GenBank/DDBJ whole genome shotgun (WGS) entry which is preliminary data.</text>
</comment>
<dbReference type="Pfam" id="PF13727">
    <property type="entry name" value="CoA_binding_3"/>
    <property type="match status" value="1"/>
</dbReference>
<reference evidence="3" key="1">
    <citation type="submission" date="2012-11" db="EMBL/GenBank/DDBJ databases">
        <title>Dependencies among metagenomic species, viruses, plasmids and units of genetic variation.</title>
        <authorList>
            <person name="Nielsen H.B."/>
            <person name="Almeida M."/>
            <person name="Juncker A.S."/>
            <person name="Rasmussen S."/>
            <person name="Li J."/>
            <person name="Sunagawa S."/>
            <person name="Plichta D."/>
            <person name="Gautier L."/>
            <person name="Le Chatelier E."/>
            <person name="Peletier E."/>
            <person name="Bonde I."/>
            <person name="Nielsen T."/>
            <person name="Manichanh C."/>
            <person name="Arumugam M."/>
            <person name="Batto J."/>
            <person name="Santos M.B.Q.D."/>
            <person name="Blom N."/>
            <person name="Borruel N."/>
            <person name="Burgdorf K.S."/>
            <person name="Boumezbeur F."/>
            <person name="Casellas F."/>
            <person name="Dore J."/>
            <person name="Guarner F."/>
            <person name="Hansen T."/>
            <person name="Hildebrand F."/>
            <person name="Kaas R.S."/>
            <person name="Kennedy S."/>
            <person name="Kristiansen K."/>
            <person name="Kultima J.R."/>
            <person name="Leonard P."/>
            <person name="Levenez F."/>
            <person name="Lund O."/>
            <person name="Moumen B."/>
            <person name="Le Paslier D."/>
            <person name="Pons N."/>
            <person name="Pedersen O."/>
            <person name="Prifti E."/>
            <person name="Qin J."/>
            <person name="Raes J."/>
            <person name="Tap J."/>
            <person name="Tims S."/>
            <person name="Ussery D.W."/>
            <person name="Yamada T."/>
            <person name="MetaHit consortium"/>
            <person name="Renault P."/>
            <person name="Sicheritz-Ponten T."/>
            <person name="Bork P."/>
            <person name="Wang J."/>
            <person name="Brunak S."/>
            <person name="Ehrlich S.D."/>
        </authorList>
    </citation>
    <scope>NUCLEOTIDE SEQUENCE [LARGE SCALE GENOMIC DNA]</scope>
</reference>
<dbReference type="InterPro" id="IPR036291">
    <property type="entry name" value="NAD(P)-bd_dom_sf"/>
</dbReference>
<name>R6I873_9FIRM</name>
<protein>
    <submittedName>
        <fullName evidence="3">Polysaccharide biosynthesis protein CapD</fullName>
    </submittedName>
</protein>
<sequence length="614" mass="68166">MRYLLLPLLVVILDTICIISAAFFSIYIRFEDTAIAQKYLEMLISQLPIAVAVHLVVYFVFKLYGRVWRYAGSIELVAIVAANIVAALSWYGISIYIDLALPRSLYIFTASILVLFVGGSRLFFRIYSCFINKSKHKFISSKKDKVLIVGAGDAGALLLRELNQYHIGKRQVIGFIDDDKTKIGKYMVGTKVLGSRDDIAALADNYEIDEIIIAMPSVKGKNIKEIINICKKTSCKLTILPGVYEIIEGSVSVSQLRPVDVEDLLGRDPVELDNVAVAKYLSGKTVLITGAGGSIGSEIVRQVAKMYPNKLLLVGKGENSIYEIMQDMNLEYPQLKKVPIIADVRDEERINAIMDYFKPQVVFHAAAHKHVPLMEYQPAEAVRNNILGTKVIAETAAKHKVETFVMISTDKAVNPTSVMGCTKRIAEMFVQSMNKESSTRFVAVRFGNVLGSRGSVIPLFKKQIAKGGPVTVTDAEMKRYFMTIPEASQLVLQAGAMAKGGEVFVLDMGKPVRIYDLAKDLIKLSGFIPDKDIEIKITGLRPGEKLFEELLSAEDGTEKTTHSKIFIAKIKDVDKAELQRQIVDILQITEGDAVVRKLQEIVPTYTPNRDALKK</sequence>
<dbReference type="EMBL" id="CBDS010000087">
    <property type="protein sequence ID" value="CDB46403.1"/>
    <property type="molecule type" value="Genomic_DNA"/>
</dbReference>
<proteinExistence type="inferred from homology"/>
<dbReference type="STRING" id="1262914.BN533_01459"/>
<evidence type="ECO:0000256" key="1">
    <source>
        <dbReference type="ARBA" id="ARBA00007430"/>
    </source>
</evidence>
<dbReference type="HOGENOM" id="CLU_013560_5_2_9"/>
<comment type="similarity">
    <text evidence="1">Belongs to the polysaccharide synthase family.</text>
</comment>
<evidence type="ECO:0000313" key="3">
    <source>
        <dbReference type="EMBL" id="CDB46403.1"/>
    </source>
</evidence>
<dbReference type="AlphaFoldDB" id="R6I873"/>
<organism evidence="3">
    <name type="scientific">Phascolarctobacterium faecium</name>
    <dbReference type="NCBI Taxonomy" id="33025"/>
    <lineage>
        <taxon>Bacteria</taxon>
        <taxon>Bacillati</taxon>
        <taxon>Bacillota</taxon>
        <taxon>Negativicutes</taxon>
        <taxon>Acidaminococcales</taxon>
        <taxon>Acidaminococcaceae</taxon>
        <taxon>Phascolarctobacterium</taxon>
    </lineage>
</organism>
<gene>
    <name evidence="3" type="ORF">BN533_01459</name>
</gene>
<dbReference type="RefSeq" id="WP_021718359.1">
    <property type="nucleotide sequence ID" value="NZ_CAKVWA010000001.1"/>
</dbReference>
<evidence type="ECO:0000259" key="2">
    <source>
        <dbReference type="Pfam" id="PF02719"/>
    </source>
</evidence>
<dbReference type="InterPro" id="IPR003869">
    <property type="entry name" value="Polysac_CapD-like"/>
</dbReference>
<dbReference type="CDD" id="cd05237">
    <property type="entry name" value="UDP_invert_4-6DH_SDR_e"/>
    <property type="match status" value="1"/>
</dbReference>
<dbReference type="Pfam" id="PF02719">
    <property type="entry name" value="Polysacc_synt_2"/>
    <property type="match status" value="1"/>
</dbReference>
<feature type="domain" description="Polysaccharide biosynthesis protein CapD-like" evidence="2">
    <location>
        <begin position="286"/>
        <end position="569"/>
    </location>
</feature>
<dbReference type="InterPro" id="IPR051203">
    <property type="entry name" value="Polysaccharide_Synthase-Rel"/>
</dbReference>
<dbReference type="SUPFAM" id="SSF51735">
    <property type="entry name" value="NAD(P)-binding Rossmann-fold domains"/>
    <property type="match status" value="2"/>
</dbReference>
<dbReference type="Gene3D" id="3.40.50.720">
    <property type="entry name" value="NAD(P)-binding Rossmann-like Domain"/>
    <property type="match status" value="2"/>
</dbReference>
<dbReference type="PANTHER" id="PTHR43318">
    <property type="entry name" value="UDP-N-ACETYLGLUCOSAMINE 4,6-DEHYDRATASE"/>
    <property type="match status" value="1"/>
</dbReference>